<dbReference type="Pfam" id="PF05726">
    <property type="entry name" value="Pirin_C"/>
    <property type="match status" value="1"/>
</dbReference>
<dbReference type="InterPro" id="IPR003829">
    <property type="entry name" value="Pirin_N_dom"/>
</dbReference>
<feature type="region of interest" description="Disordered" evidence="4">
    <location>
        <begin position="276"/>
        <end position="300"/>
    </location>
</feature>
<evidence type="ECO:0000259" key="5">
    <source>
        <dbReference type="Pfam" id="PF02678"/>
    </source>
</evidence>
<dbReference type="PIRSF" id="PIRSF006232">
    <property type="entry name" value="Pirin"/>
    <property type="match status" value="1"/>
</dbReference>
<dbReference type="PANTHER" id="PTHR13903:SF8">
    <property type="entry name" value="PIRIN"/>
    <property type="match status" value="1"/>
</dbReference>
<dbReference type="GO" id="GO:0046872">
    <property type="term" value="F:metal ion binding"/>
    <property type="evidence" value="ECO:0007669"/>
    <property type="project" value="UniProtKB-KW"/>
</dbReference>
<feature type="compositionally biased region" description="Basic and acidic residues" evidence="4">
    <location>
        <begin position="279"/>
        <end position="293"/>
    </location>
</feature>
<evidence type="ECO:0000256" key="1">
    <source>
        <dbReference type="ARBA" id="ARBA00008416"/>
    </source>
</evidence>
<evidence type="ECO:0000256" key="3">
    <source>
        <dbReference type="RuleBase" id="RU003457"/>
    </source>
</evidence>
<accession>A0A6P2XH88</accession>
<dbReference type="InterPro" id="IPR014710">
    <property type="entry name" value="RmlC-like_jellyroll"/>
</dbReference>
<dbReference type="InterPro" id="IPR012093">
    <property type="entry name" value="Pirin"/>
</dbReference>
<dbReference type="Proteomes" id="UP000494109">
    <property type="component" value="Unassembled WGS sequence"/>
</dbReference>
<name>A0A6P2XH88_9BURK</name>
<evidence type="ECO:0000313" key="7">
    <source>
        <dbReference type="EMBL" id="VWD08833.1"/>
    </source>
</evidence>
<comment type="similarity">
    <text evidence="1 3">Belongs to the pirin family.</text>
</comment>
<proteinExistence type="inferred from homology"/>
<reference evidence="7 8" key="1">
    <citation type="submission" date="2019-09" db="EMBL/GenBank/DDBJ databases">
        <authorList>
            <person name="Depoorter E."/>
        </authorList>
    </citation>
    <scope>NUCLEOTIDE SEQUENCE [LARGE SCALE GENOMIC DNA]</scope>
    <source>
        <strain evidence="7">R-71033</strain>
    </source>
</reference>
<dbReference type="SUPFAM" id="SSF51182">
    <property type="entry name" value="RmlC-like cupins"/>
    <property type="match status" value="1"/>
</dbReference>
<evidence type="ECO:0000256" key="2">
    <source>
        <dbReference type="PIRSR" id="PIRSR006232-1"/>
    </source>
</evidence>
<dbReference type="EMBL" id="CABVQS010000008">
    <property type="protein sequence ID" value="VWD08833.1"/>
    <property type="molecule type" value="Genomic_DNA"/>
</dbReference>
<dbReference type="InterPro" id="IPR008778">
    <property type="entry name" value="Pirin_C_dom"/>
</dbReference>
<feature type="binding site" evidence="2">
    <location>
        <position position="60"/>
    </location>
    <ligand>
        <name>Fe cation</name>
        <dbReference type="ChEBI" id="CHEBI:24875"/>
    </ligand>
</feature>
<evidence type="ECO:0000313" key="8">
    <source>
        <dbReference type="Proteomes" id="UP000494109"/>
    </source>
</evidence>
<dbReference type="RefSeq" id="WP_089445412.1">
    <property type="nucleotide sequence ID" value="NZ_CABVQS010000008.1"/>
</dbReference>
<dbReference type="Pfam" id="PF02678">
    <property type="entry name" value="Pirin"/>
    <property type="match status" value="1"/>
</dbReference>
<feature type="domain" description="Pirin N-terminal" evidence="5">
    <location>
        <begin position="21"/>
        <end position="124"/>
    </location>
</feature>
<dbReference type="CDD" id="cd02909">
    <property type="entry name" value="cupin_pirin_N"/>
    <property type="match status" value="1"/>
</dbReference>
<feature type="binding site" evidence="2">
    <location>
        <position position="58"/>
    </location>
    <ligand>
        <name>Fe cation</name>
        <dbReference type="ChEBI" id="CHEBI:24875"/>
    </ligand>
</feature>
<comment type="cofactor">
    <cofactor evidence="2">
        <name>Fe cation</name>
        <dbReference type="ChEBI" id="CHEBI:24875"/>
    </cofactor>
    <text evidence="2">Binds 1 Fe cation per subunit.</text>
</comment>
<dbReference type="AlphaFoldDB" id="A0A6P2XH88"/>
<feature type="binding site" evidence="2">
    <location>
        <position position="102"/>
    </location>
    <ligand>
        <name>Fe cation</name>
        <dbReference type="ChEBI" id="CHEBI:24875"/>
    </ligand>
</feature>
<evidence type="ECO:0000256" key="4">
    <source>
        <dbReference type="SAM" id="MobiDB-lite"/>
    </source>
</evidence>
<feature type="domain" description="Pirin C-terminal" evidence="6">
    <location>
        <begin position="181"/>
        <end position="276"/>
    </location>
</feature>
<organism evidence="7 8">
    <name type="scientific">Burkholderia contaminans</name>
    <dbReference type="NCBI Taxonomy" id="488447"/>
    <lineage>
        <taxon>Bacteria</taxon>
        <taxon>Pseudomonadati</taxon>
        <taxon>Pseudomonadota</taxon>
        <taxon>Betaproteobacteria</taxon>
        <taxon>Burkholderiales</taxon>
        <taxon>Burkholderiaceae</taxon>
        <taxon>Burkholderia</taxon>
        <taxon>Burkholderia cepacia complex</taxon>
    </lineage>
</organism>
<gene>
    <name evidence="7" type="ORF">BCO71033_02310</name>
</gene>
<feature type="binding site" evidence="2">
    <location>
        <position position="104"/>
    </location>
    <ligand>
        <name>Fe cation</name>
        <dbReference type="ChEBI" id="CHEBI:24875"/>
    </ligand>
</feature>
<evidence type="ECO:0000259" key="6">
    <source>
        <dbReference type="Pfam" id="PF05726"/>
    </source>
</evidence>
<dbReference type="Gene3D" id="2.60.120.10">
    <property type="entry name" value="Jelly Rolls"/>
    <property type="match status" value="2"/>
</dbReference>
<sequence>MSASIKTLLTPRESDIGNLVVRRVLPARAARLVGPFIFFDEMGPAVLPAGSGIDVLPHPHIGLATVTYLFDGSLMHHDSLGFRQKIVPGDVNWMTAGRGIVHSERSPDEDRPRDQPVHGIQTWVALPVEHEDTAPAFVHHAADTLPSFTRDGASVRVIAGTAFGLTSPVAVFSPTLYAYAEFAAGGTLALDAEHEERGVYLVDGDLSIDGTPLAAATMAVLEPGATVALASTNGARVMLLGGAHLPGERFIEWNFVSSERAKIDAARAAWADQTFGKVPGEEHEWTRQPERKAQQGNNAQ</sequence>
<protein>
    <submittedName>
        <fullName evidence="7">Pirin-like protein</fullName>
    </submittedName>
</protein>
<keyword evidence="2" id="KW-0479">Metal-binding</keyword>
<dbReference type="PANTHER" id="PTHR13903">
    <property type="entry name" value="PIRIN-RELATED"/>
    <property type="match status" value="1"/>
</dbReference>
<keyword evidence="2" id="KW-0408">Iron</keyword>
<dbReference type="InterPro" id="IPR011051">
    <property type="entry name" value="RmlC_Cupin_sf"/>
</dbReference>